<comment type="caution">
    <text evidence="2">The sequence shown here is derived from an EMBL/GenBank/DDBJ whole genome shotgun (WGS) entry which is preliminary data.</text>
</comment>
<dbReference type="EMBL" id="DYDO01000003">
    <property type="protein sequence ID" value="DBA27496.1"/>
    <property type="molecule type" value="Genomic_DNA"/>
</dbReference>
<feature type="transmembrane region" description="Helical" evidence="1">
    <location>
        <begin position="25"/>
        <end position="44"/>
    </location>
</feature>
<evidence type="ECO:0000256" key="1">
    <source>
        <dbReference type="SAM" id="Phobius"/>
    </source>
</evidence>
<keyword evidence="1" id="KW-1133">Transmembrane helix</keyword>
<reference evidence="2" key="1">
    <citation type="thesis" date="2020" institute="ProQuest LLC" country="789 East Eisenhower Parkway, Ann Arbor, MI, USA">
        <title>Comparative Genomics and Chromosome Evolution.</title>
        <authorList>
            <person name="Mudd A.B."/>
        </authorList>
    </citation>
    <scope>NUCLEOTIDE SEQUENCE</scope>
    <source>
        <strain evidence="2">1538</strain>
        <tissue evidence="2">Blood</tissue>
    </source>
</reference>
<proteinExistence type="predicted"/>
<organism evidence="2 3">
    <name type="scientific">Pyxicephalus adspersus</name>
    <name type="common">African bullfrog</name>
    <dbReference type="NCBI Taxonomy" id="30357"/>
    <lineage>
        <taxon>Eukaryota</taxon>
        <taxon>Metazoa</taxon>
        <taxon>Chordata</taxon>
        <taxon>Craniata</taxon>
        <taxon>Vertebrata</taxon>
        <taxon>Euteleostomi</taxon>
        <taxon>Amphibia</taxon>
        <taxon>Batrachia</taxon>
        <taxon>Anura</taxon>
        <taxon>Neobatrachia</taxon>
        <taxon>Ranoidea</taxon>
        <taxon>Pyxicephalidae</taxon>
        <taxon>Pyxicephalinae</taxon>
        <taxon>Pyxicephalus</taxon>
    </lineage>
</organism>
<dbReference type="Proteomes" id="UP001181693">
    <property type="component" value="Unassembled WGS sequence"/>
</dbReference>
<sequence length="79" mass="9677">MCLMYTVFIYQDEQKKKYFALRSKTFFLLKVYFFLMLLFLRLYYRCHFYFSPLCGGVVLAYDGPQKIKQSQKLLYSYCI</sequence>
<keyword evidence="1" id="KW-0472">Membrane</keyword>
<gene>
    <name evidence="2" type="ORF">GDO54_007982</name>
</gene>
<protein>
    <submittedName>
        <fullName evidence="2">Uncharacterized protein</fullName>
    </submittedName>
</protein>
<keyword evidence="1" id="KW-0812">Transmembrane</keyword>
<dbReference type="AlphaFoldDB" id="A0AAV3A8G6"/>
<accession>A0AAV3A8G6</accession>
<keyword evidence="3" id="KW-1185">Reference proteome</keyword>
<name>A0AAV3A8G6_PYXAD</name>
<evidence type="ECO:0000313" key="2">
    <source>
        <dbReference type="EMBL" id="DBA27496.1"/>
    </source>
</evidence>
<evidence type="ECO:0000313" key="3">
    <source>
        <dbReference type="Proteomes" id="UP001181693"/>
    </source>
</evidence>